<dbReference type="Proteomes" id="UP000807342">
    <property type="component" value="Unassembled WGS sequence"/>
</dbReference>
<dbReference type="Pfam" id="PF12296">
    <property type="entry name" value="HsbA"/>
    <property type="match status" value="1"/>
</dbReference>
<name>A0A9P5XAE8_9AGAR</name>
<dbReference type="EMBL" id="MU151255">
    <property type="protein sequence ID" value="KAF9446261.1"/>
    <property type="molecule type" value="Genomic_DNA"/>
</dbReference>
<feature type="signal peptide" evidence="1">
    <location>
        <begin position="1"/>
        <end position="19"/>
    </location>
</feature>
<keyword evidence="3" id="KW-1185">Reference proteome</keyword>
<dbReference type="OrthoDB" id="3041556at2759"/>
<evidence type="ECO:0008006" key="4">
    <source>
        <dbReference type="Google" id="ProtNLM"/>
    </source>
</evidence>
<sequence length="173" mass="18354">MQFSKAFITFISIATLAIAAPLSGFRDVINAINDVGQAIATLHHDVDQLGKPGFNMMSMVNDNQVIIAGLDRIARDAMNVKAFTSAEAADTIAVVGKLADEVIQVSKRFIEMKAAIPAMLHGVIVKDLRTIVTHAKATGDILVGDCPADKKAEAAEVYGQIALSLGKTVTEFS</sequence>
<evidence type="ECO:0000313" key="3">
    <source>
        <dbReference type="Proteomes" id="UP000807342"/>
    </source>
</evidence>
<accession>A0A9P5XAE8</accession>
<evidence type="ECO:0000256" key="1">
    <source>
        <dbReference type="SAM" id="SignalP"/>
    </source>
</evidence>
<feature type="chain" id="PRO_5040325384" description="Cell wall galactomannoprotein" evidence="1">
    <location>
        <begin position="20"/>
        <end position="173"/>
    </location>
</feature>
<dbReference type="AlphaFoldDB" id="A0A9P5XAE8"/>
<keyword evidence="1" id="KW-0732">Signal</keyword>
<organism evidence="2 3">
    <name type="scientific">Macrolepiota fuliginosa MF-IS2</name>
    <dbReference type="NCBI Taxonomy" id="1400762"/>
    <lineage>
        <taxon>Eukaryota</taxon>
        <taxon>Fungi</taxon>
        <taxon>Dikarya</taxon>
        <taxon>Basidiomycota</taxon>
        <taxon>Agaricomycotina</taxon>
        <taxon>Agaricomycetes</taxon>
        <taxon>Agaricomycetidae</taxon>
        <taxon>Agaricales</taxon>
        <taxon>Agaricineae</taxon>
        <taxon>Agaricaceae</taxon>
        <taxon>Macrolepiota</taxon>
    </lineage>
</organism>
<comment type="caution">
    <text evidence="2">The sequence shown here is derived from an EMBL/GenBank/DDBJ whole genome shotgun (WGS) entry which is preliminary data.</text>
</comment>
<dbReference type="InterPro" id="IPR021054">
    <property type="entry name" value="Cell_wall_mannoprotein_1"/>
</dbReference>
<protein>
    <recommendedName>
        <fullName evidence="4">Cell wall galactomannoprotein</fullName>
    </recommendedName>
</protein>
<gene>
    <name evidence="2" type="ORF">P691DRAFT_784114</name>
</gene>
<proteinExistence type="predicted"/>
<evidence type="ECO:0000313" key="2">
    <source>
        <dbReference type="EMBL" id="KAF9446261.1"/>
    </source>
</evidence>
<reference evidence="2" key="1">
    <citation type="submission" date="2020-11" db="EMBL/GenBank/DDBJ databases">
        <authorList>
            <consortium name="DOE Joint Genome Institute"/>
            <person name="Ahrendt S."/>
            <person name="Riley R."/>
            <person name="Andreopoulos W."/>
            <person name="Labutti K."/>
            <person name="Pangilinan J."/>
            <person name="Ruiz-Duenas F.J."/>
            <person name="Barrasa J.M."/>
            <person name="Sanchez-Garcia M."/>
            <person name="Camarero S."/>
            <person name="Miyauchi S."/>
            <person name="Serrano A."/>
            <person name="Linde D."/>
            <person name="Babiker R."/>
            <person name="Drula E."/>
            <person name="Ayuso-Fernandez I."/>
            <person name="Pacheco R."/>
            <person name="Padilla G."/>
            <person name="Ferreira P."/>
            <person name="Barriuso J."/>
            <person name="Kellner H."/>
            <person name="Castanera R."/>
            <person name="Alfaro M."/>
            <person name="Ramirez L."/>
            <person name="Pisabarro A.G."/>
            <person name="Kuo A."/>
            <person name="Tritt A."/>
            <person name="Lipzen A."/>
            <person name="He G."/>
            <person name="Yan M."/>
            <person name="Ng V."/>
            <person name="Cullen D."/>
            <person name="Martin F."/>
            <person name="Rosso M.-N."/>
            <person name="Henrissat B."/>
            <person name="Hibbett D."/>
            <person name="Martinez A.T."/>
            <person name="Grigoriev I.V."/>
        </authorList>
    </citation>
    <scope>NUCLEOTIDE SEQUENCE</scope>
    <source>
        <strain evidence="2">MF-IS2</strain>
    </source>
</reference>